<dbReference type="EMBL" id="CP071793">
    <property type="protein sequence ID" value="QTD49260.1"/>
    <property type="molecule type" value="Genomic_DNA"/>
</dbReference>
<dbReference type="GO" id="GO:0046872">
    <property type="term" value="F:metal ion binding"/>
    <property type="evidence" value="ECO:0007669"/>
    <property type="project" value="UniProtKB-KW"/>
</dbReference>
<reference evidence="4" key="1">
    <citation type="submission" date="2021-03" db="EMBL/GenBank/DDBJ databases">
        <title>Acanthopleuribacteraceae sp. M133.</title>
        <authorList>
            <person name="Wang G."/>
        </authorList>
    </citation>
    <scope>NUCLEOTIDE SEQUENCE</scope>
    <source>
        <strain evidence="4">M133</strain>
    </source>
</reference>
<dbReference type="Gene3D" id="3.30.70.360">
    <property type="match status" value="1"/>
</dbReference>
<name>A0A8A4TI81_SULCO</name>
<dbReference type="InterPro" id="IPR017439">
    <property type="entry name" value="Amidohydrolase"/>
</dbReference>
<dbReference type="PANTHER" id="PTHR11014:SF63">
    <property type="entry name" value="METALLOPEPTIDASE, PUTATIVE (AFU_ORTHOLOGUE AFUA_6G09600)-RELATED"/>
    <property type="match status" value="1"/>
</dbReference>
<dbReference type="Pfam" id="PF01546">
    <property type="entry name" value="Peptidase_M20"/>
    <property type="match status" value="1"/>
</dbReference>
<keyword evidence="5" id="KW-1185">Reference proteome</keyword>
<dbReference type="Gene3D" id="3.40.630.10">
    <property type="entry name" value="Zn peptidases"/>
    <property type="match status" value="1"/>
</dbReference>
<dbReference type="GO" id="GO:0019877">
    <property type="term" value="P:diaminopimelate biosynthetic process"/>
    <property type="evidence" value="ECO:0007669"/>
    <property type="project" value="UniProtKB-ARBA"/>
</dbReference>
<feature type="binding site" evidence="2">
    <location>
        <position position="174"/>
    </location>
    <ligand>
        <name>Mn(2+)</name>
        <dbReference type="ChEBI" id="CHEBI:29035"/>
        <label>2</label>
    </ligand>
</feature>
<keyword evidence="2" id="KW-0479">Metal-binding</keyword>
<dbReference type="RefSeq" id="WP_237378901.1">
    <property type="nucleotide sequence ID" value="NZ_CP071793.1"/>
</dbReference>
<dbReference type="InterPro" id="IPR011650">
    <property type="entry name" value="Peptidase_M20_dimer"/>
</dbReference>
<evidence type="ECO:0000313" key="5">
    <source>
        <dbReference type="Proteomes" id="UP000663929"/>
    </source>
</evidence>
<dbReference type="SUPFAM" id="SSF55031">
    <property type="entry name" value="Bacterial exopeptidase dimerisation domain"/>
    <property type="match status" value="1"/>
</dbReference>
<gene>
    <name evidence="4" type="ORF">J3U87_27050</name>
</gene>
<accession>A0A8A4TI81</accession>
<dbReference type="Proteomes" id="UP000663929">
    <property type="component" value="Chromosome"/>
</dbReference>
<evidence type="ECO:0000313" key="4">
    <source>
        <dbReference type="EMBL" id="QTD49260.1"/>
    </source>
</evidence>
<dbReference type="CDD" id="cd03886">
    <property type="entry name" value="M20_Acy1"/>
    <property type="match status" value="1"/>
</dbReference>
<feature type="binding site" evidence="2">
    <location>
        <position position="110"/>
    </location>
    <ligand>
        <name>Mn(2+)</name>
        <dbReference type="ChEBI" id="CHEBI:29035"/>
        <label>2</label>
    </ligand>
</feature>
<dbReference type="Pfam" id="PF07687">
    <property type="entry name" value="M20_dimer"/>
    <property type="match status" value="1"/>
</dbReference>
<evidence type="ECO:0000259" key="3">
    <source>
        <dbReference type="Pfam" id="PF07687"/>
    </source>
</evidence>
<dbReference type="SUPFAM" id="SSF53187">
    <property type="entry name" value="Zn-dependent exopeptidases"/>
    <property type="match status" value="1"/>
</dbReference>
<feature type="binding site" evidence="2">
    <location>
        <position position="108"/>
    </location>
    <ligand>
        <name>Mn(2+)</name>
        <dbReference type="ChEBI" id="CHEBI:29035"/>
        <label>2</label>
    </ligand>
</feature>
<keyword evidence="2" id="KW-0464">Manganese</keyword>
<dbReference type="KEGG" id="scor:J3U87_27050"/>
<evidence type="ECO:0000256" key="1">
    <source>
        <dbReference type="ARBA" id="ARBA00022801"/>
    </source>
</evidence>
<dbReference type="FunFam" id="3.30.70.360:FF:000001">
    <property type="entry name" value="N-acetyldiaminopimelate deacetylase"/>
    <property type="match status" value="1"/>
</dbReference>
<comment type="cofactor">
    <cofactor evidence="2">
        <name>Mn(2+)</name>
        <dbReference type="ChEBI" id="CHEBI:29035"/>
    </cofactor>
    <text evidence="2">The Mn(2+) ion enhances activity.</text>
</comment>
<proteinExistence type="predicted"/>
<dbReference type="AlphaFoldDB" id="A0A8A4TI81"/>
<evidence type="ECO:0000256" key="2">
    <source>
        <dbReference type="PIRSR" id="PIRSR005962-1"/>
    </source>
</evidence>
<sequence length="401" mass="43770">MCWFVVLGADLTIDRSVQEEMLAVRRHLHRHPELSNREFETQAYLKEKIAAAGFDRITVHAKTGLRVVYDTGKPGRTLAFRADIDALPVTEQTGLPFSSQNEGVMHACGHDMHTAILFGAMLSIKNDPDLTGTFVFLFQPAEEGPPPGEEGGASLMIADGALSDPVPDVIFGLHTMGNLPVGHVGYRSGGIMARADRFFLTVRGKQAHGSTPEAGIDPIYIASAIVTQAQSIVSRRTDSRDPVVVSFGEFLAGQRFNIIPDEARLSGTIRTLDVETGDRIPQLLDQIIAGITEAHGAEYKFENETMCPSTQNHPKWTRHAVAALQDSGFQTTPVQPVLAAEDFAYYAEKIPGVYFFLGVCDQDECANIHSPHYKPSEAALEVGARMFYTYAKSFCSGALDL</sequence>
<dbReference type="GO" id="GO:0050118">
    <property type="term" value="F:N-acetyldiaminopimelate deacetylase activity"/>
    <property type="evidence" value="ECO:0007669"/>
    <property type="project" value="UniProtKB-ARBA"/>
</dbReference>
<dbReference type="InterPro" id="IPR036264">
    <property type="entry name" value="Bact_exopeptidase_dim_dom"/>
</dbReference>
<dbReference type="PIRSF" id="PIRSF005962">
    <property type="entry name" value="Pept_M20D_amidohydro"/>
    <property type="match status" value="1"/>
</dbReference>
<feature type="domain" description="Peptidase M20 dimerisation" evidence="3">
    <location>
        <begin position="198"/>
        <end position="289"/>
    </location>
</feature>
<dbReference type="InterPro" id="IPR002933">
    <property type="entry name" value="Peptidase_M20"/>
</dbReference>
<keyword evidence="1" id="KW-0378">Hydrolase</keyword>
<feature type="binding site" evidence="2">
    <location>
        <position position="143"/>
    </location>
    <ligand>
        <name>Mn(2+)</name>
        <dbReference type="ChEBI" id="CHEBI:29035"/>
        <label>2</label>
    </ligand>
</feature>
<protein>
    <submittedName>
        <fullName evidence="4">Amidohydrolase</fullName>
    </submittedName>
</protein>
<dbReference type="NCBIfam" id="TIGR01891">
    <property type="entry name" value="amidohydrolases"/>
    <property type="match status" value="1"/>
</dbReference>
<feature type="binding site" evidence="2">
    <location>
        <position position="369"/>
    </location>
    <ligand>
        <name>Mn(2+)</name>
        <dbReference type="ChEBI" id="CHEBI:29035"/>
        <label>2</label>
    </ligand>
</feature>
<dbReference type="PANTHER" id="PTHR11014">
    <property type="entry name" value="PEPTIDASE M20 FAMILY MEMBER"/>
    <property type="match status" value="1"/>
</dbReference>
<organism evidence="4 5">
    <name type="scientific">Sulfidibacter corallicola</name>
    <dbReference type="NCBI Taxonomy" id="2818388"/>
    <lineage>
        <taxon>Bacteria</taxon>
        <taxon>Pseudomonadati</taxon>
        <taxon>Acidobacteriota</taxon>
        <taxon>Holophagae</taxon>
        <taxon>Acanthopleuribacterales</taxon>
        <taxon>Acanthopleuribacteraceae</taxon>
        <taxon>Sulfidibacter</taxon>
    </lineage>
</organism>